<reference evidence="2" key="2">
    <citation type="submission" date="2021-09" db="EMBL/GenBank/DDBJ databases">
        <authorList>
            <person name="Gilroy R."/>
        </authorList>
    </citation>
    <scope>NUCLEOTIDE SEQUENCE</scope>
    <source>
        <strain evidence="2">CHK124-7917</strain>
    </source>
</reference>
<evidence type="ECO:0000313" key="2">
    <source>
        <dbReference type="EMBL" id="HJF44192.1"/>
    </source>
</evidence>
<evidence type="ECO:0000313" key="3">
    <source>
        <dbReference type="Proteomes" id="UP000697330"/>
    </source>
</evidence>
<protein>
    <recommendedName>
        <fullName evidence="4">ABC-2 type transport system permease protein</fullName>
    </recommendedName>
</protein>
<feature type="transmembrane region" description="Helical" evidence="1">
    <location>
        <begin position="141"/>
        <end position="165"/>
    </location>
</feature>
<gene>
    <name evidence="2" type="ORF">K8U72_00180</name>
</gene>
<organism evidence="2 3">
    <name type="scientific">Thermophilibacter provencensis</name>
    <dbReference type="NCBI Taxonomy" id="1852386"/>
    <lineage>
        <taxon>Bacteria</taxon>
        <taxon>Bacillati</taxon>
        <taxon>Actinomycetota</taxon>
        <taxon>Coriobacteriia</taxon>
        <taxon>Coriobacteriales</taxon>
        <taxon>Atopobiaceae</taxon>
        <taxon>Thermophilibacter</taxon>
    </lineage>
</organism>
<accession>A0A921GC94</accession>
<feature type="transmembrane region" description="Helical" evidence="1">
    <location>
        <begin position="177"/>
        <end position="204"/>
    </location>
</feature>
<feature type="transmembrane region" description="Helical" evidence="1">
    <location>
        <begin position="111"/>
        <end position="135"/>
    </location>
</feature>
<dbReference type="Proteomes" id="UP000697330">
    <property type="component" value="Unassembled WGS sequence"/>
</dbReference>
<sequence length="253" mass="25621">MDATIRRVGALAAKDLADLFKNPTMLVVLLMPIGFMMLFRLVIGDTAADSGLTGAELAAVEGGFQKFLLGSGLCMSVGMVASMVLIYGIAEEKERHTLRTLMLANVGAGEVAASKGGVALAAVVAVGAACFAVAGGNPALLPAYLALTALGAVPVLLVSLVLGLASRDQMTAGFYSVPVLLLALVPTFGTASAAIDAIAAFTPLGGVYDLLGLAVDGRLLTTDSLAPLAVTIAWAVAGAAVFAALYRRLARDN</sequence>
<name>A0A921GC94_9ACTN</name>
<proteinExistence type="predicted"/>
<keyword evidence="1" id="KW-1133">Transmembrane helix</keyword>
<feature type="transmembrane region" description="Helical" evidence="1">
    <location>
        <begin position="24"/>
        <end position="43"/>
    </location>
</feature>
<keyword evidence="1" id="KW-0812">Transmembrane</keyword>
<comment type="caution">
    <text evidence="2">The sequence shown here is derived from an EMBL/GenBank/DDBJ whole genome shotgun (WGS) entry which is preliminary data.</text>
</comment>
<feature type="transmembrane region" description="Helical" evidence="1">
    <location>
        <begin position="224"/>
        <end position="246"/>
    </location>
</feature>
<keyword evidence="1" id="KW-0472">Membrane</keyword>
<dbReference type="AlphaFoldDB" id="A0A921GC94"/>
<reference evidence="2" key="1">
    <citation type="journal article" date="2021" name="PeerJ">
        <title>Extensive microbial diversity within the chicken gut microbiome revealed by metagenomics and culture.</title>
        <authorList>
            <person name="Gilroy R."/>
            <person name="Ravi A."/>
            <person name="Getino M."/>
            <person name="Pursley I."/>
            <person name="Horton D.L."/>
            <person name="Alikhan N.F."/>
            <person name="Baker D."/>
            <person name="Gharbi K."/>
            <person name="Hall N."/>
            <person name="Watson M."/>
            <person name="Adriaenssens E.M."/>
            <person name="Foster-Nyarko E."/>
            <person name="Jarju S."/>
            <person name="Secka A."/>
            <person name="Antonio M."/>
            <person name="Oren A."/>
            <person name="Chaudhuri R.R."/>
            <person name="La Ragione R."/>
            <person name="Hildebrand F."/>
            <person name="Pallen M.J."/>
        </authorList>
    </citation>
    <scope>NUCLEOTIDE SEQUENCE</scope>
    <source>
        <strain evidence="2">CHK124-7917</strain>
    </source>
</reference>
<dbReference type="EMBL" id="DYWQ01000002">
    <property type="protein sequence ID" value="HJF44192.1"/>
    <property type="molecule type" value="Genomic_DNA"/>
</dbReference>
<evidence type="ECO:0000256" key="1">
    <source>
        <dbReference type="SAM" id="Phobius"/>
    </source>
</evidence>
<feature type="transmembrane region" description="Helical" evidence="1">
    <location>
        <begin position="67"/>
        <end position="90"/>
    </location>
</feature>
<evidence type="ECO:0008006" key="4">
    <source>
        <dbReference type="Google" id="ProtNLM"/>
    </source>
</evidence>
<dbReference type="RefSeq" id="WP_274958317.1">
    <property type="nucleotide sequence ID" value="NZ_DYWQ01000002.1"/>
</dbReference>